<feature type="domain" description="DUS-like FMN-binding" evidence="14">
    <location>
        <begin position="22"/>
        <end position="302"/>
    </location>
</feature>
<comment type="similarity">
    <text evidence="8">Belongs to the Dus family. Dus1 subfamily.</text>
</comment>
<evidence type="ECO:0000256" key="12">
    <source>
        <dbReference type="ARBA" id="ARBA00048934"/>
    </source>
</evidence>
<dbReference type="EMBL" id="NCKU01000597">
    <property type="protein sequence ID" value="RWS14893.1"/>
    <property type="molecule type" value="Genomic_DNA"/>
</dbReference>
<dbReference type="STRING" id="1965070.A0A443RI26"/>
<evidence type="ECO:0000256" key="2">
    <source>
        <dbReference type="ARBA" id="ARBA00022630"/>
    </source>
</evidence>
<dbReference type="Gene3D" id="3.20.20.70">
    <property type="entry name" value="Aldolase class I"/>
    <property type="match status" value="1"/>
</dbReference>
<sequence length="456" mass="51958">MSKEELEAKKWKEQMFAAKYVVAPMVDQSELPFRLLCRKYGANLCYTPMFNANIFVKDHKYRRDNLVTCQYDRPLIVQFCGNNANIFLEAARMAVPYCDAIDLNIGCPQSIARRGHYGAFLEEEWDLLFSIINLASKELEVPITCKIRVFPEIEKTVRYAKMLESAGCQLIAVHGRTKEQKGPFTGLASWDHIKAIKENVNVPVFANGNIQSLADVENCLKATGVNGVMSAEGILHNPALFTGIHYPVWTIAKEYLKLTEQYPCTFSYIRGHLFKIFHHLLQMEENIPWRDCLAKANTMNHLHKLVSEIEAKYAMNESQDCMSATLPVPPYLCQPYFRPPPAVSLIDSSKNSSDTDMLCKQRQFGEENDEIETQAAKCALRKERKLKKLQKKIDCPRKKSKPSICESCPNPKGQKCDYNLCRACCRKKVFSEVLDCIGHGLLLKNKQLKKAKQIVV</sequence>
<dbReference type="OrthoDB" id="272303at2759"/>
<dbReference type="SUPFAM" id="SSF51395">
    <property type="entry name" value="FMN-linked oxidoreductases"/>
    <property type="match status" value="1"/>
</dbReference>
<dbReference type="CDD" id="cd02801">
    <property type="entry name" value="DUS_like_FMN"/>
    <property type="match status" value="1"/>
</dbReference>
<evidence type="ECO:0000256" key="6">
    <source>
        <dbReference type="ARBA" id="ARBA00023002"/>
    </source>
</evidence>
<dbReference type="GO" id="GO:0050660">
    <property type="term" value="F:flavin adenine dinucleotide binding"/>
    <property type="evidence" value="ECO:0007669"/>
    <property type="project" value="InterPro"/>
</dbReference>
<name>A0A443RI26_9ACAR</name>
<keyword evidence="4" id="KW-0819">tRNA processing</keyword>
<keyword evidence="16" id="KW-1185">Reference proteome</keyword>
<comment type="cofactor">
    <cofactor evidence="1">
        <name>FMN</name>
        <dbReference type="ChEBI" id="CHEBI:58210"/>
    </cofactor>
</comment>
<dbReference type="InterPro" id="IPR018517">
    <property type="entry name" value="tRNA_hU_synthase_CS"/>
</dbReference>
<gene>
    <name evidence="15" type="ORF">B4U79_09003</name>
</gene>
<dbReference type="GO" id="GO:0017150">
    <property type="term" value="F:tRNA dihydrouridine synthase activity"/>
    <property type="evidence" value="ECO:0007669"/>
    <property type="project" value="InterPro"/>
</dbReference>
<evidence type="ECO:0000313" key="16">
    <source>
        <dbReference type="Proteomes" id="UP000285301"/>
    </source>
</evidence>
<dbReference type="PROSITE" id="PS01136">
    <property type="entry name" value="UPF0034"/>
    <property type="match status" value="1"/>
</dbReference>
<comment type="caution">
    <text evidence="15">The sequence shown here is derived from an EMBL/GenBank/DDBJ whole genome shotgun (WGS) entry which is preliminary data.</text>
</comment>
<comment type="catalytic activity">
    <reaction evidence="13">
        <text>5,6-dihydrouridine(17) in tRNA + NADP(+) = uridine(17) in tRNA + NADPH + H(+)</text>
        <dbReference type="Rhea" id="RHEA:53368"/>
        <dbReference type="Rhea" id="RHEA-COMP:13541"/>
        <dbReference type="Rhea" id="RHEA-COMP:13542"/>
        <dbReference type="ChEBI" id="CHEBI:15378"/>
        <dbReference type="ChEBI" id="CHEBI:57783"/>
        <dbReference type="ChEBI" id="CHEBI:58349"/>
        <dbReference type="ChEBI" id="CHEBI:65315"/>
        <dbReference type="ChEBI" id="CHEBI:74443"/>
        <dbReference type="EC" id="1.3.1.88"/>
    </reaction>
    <physiologicalReaction direction="right-to-left" evidence="13">
        <dbReference type="Rhea" id="RHEA:53370"/>
    </physiologicalReaction>
</comment>
<dbReference type="Proteomes" id="UP000285301">
    <property type="component" value="Unassembled WGS sequence"/>
</dbReference>
<evidence type="ECO:0000259" key="14">
    <source>
        <dbReference type="Pfam" id="PF01207"/>
    </source>
</evidence>
<proteinExistence type="inferred from homology"/>
<reference evidence="15 16" key="1">
    <citation type="journal article" date="2018" name="Gigascience">
        <title>Genomes of trombidid mites reveal novel predicted allergens and laterally-transferred genes associated with secondary metabolism.</title>
        <authorList>
            <person name="Dong X."/>
            <person name="Chaisiri K."/>
            <person name="Xia D."/>
            <person name="Armstrong S.D."/>
            <person name="Fang Y."/>
            <person name="Donnelly M.J."/>
            <person name="Kadowaki T."/>
            <person name="McGarry J.W."/>
            <person name="Darby A.C."/>
            <person name="Makepeace B.L."/>
        </authorList>
    </citation>
    <scope>NUCLEOTIDE SEQUENCE [LARGE SCALE GENOMIC DNA]</scope>
    <source>
        <strain evidence="15">UoL-WK</strain>
    </source>
</reference>
<dbReference type="AlphaFoldDB" id="A0A443RI26"/>
<evidence type="ECO:0000313" key="15">
    <source>
        <dbReference type="EMBL" id="RWS14893.1"/>
    </source>
</evidence>
<keyword evidence="2" id="KW-0285">Flavoprotein</keyword>
<keyword evidence="3" id="KW-0288">FMN</keyword>
<protein>
    <recommendedName>
        <fullName evidence="9">tRNA-dihydrouridine(16/17) synthase [NAD(P)(+)]</fullName>
        <ecNumber evidence="9">1.3.1.88</ecNumber>
    </recommendedName>
</protein>
<dbReference type="PANTHER" id="PTHR11082">
    <property type="entry name" value="TRNA-DIHYDROURIDINE SYNTHASE"/>
    <property type="match status" value="1"/>
</dbReference>
<comment type="catalytic activity">
    <reaction evidence="11">
        <text>5,6-dihydrouridine(16) in tRNA + NADP(+) = uridine(16) in tRNA + NADPH + H(+)</text>
        <dbReference type="Rhea" id="RHEA:53376"/>
        <dbReference type="Rhea" id="RHEA-COMP:13543"/>
        <dbReference type="Rhea" id="RHEA-COMP:13544"/>
        <dbReference type="ChEBI" id="CHEBI:15378"/>
        <dbReference type="ChEBI" id="CHEBI:57783"/>
        <dbReference type="ChEBI" id="CHEBI:58349"/>
        <dbReference type="ChEBI" id="CHEBI:65315"/>
        <dbReference type="ChEBI" id="CHEBI:74443"/>
        <dbReference type="EC" id="1.3.1.88"/>
    </reaction>
    <physiologicalReaction direction="right-to-left" evidence="11">
        <dbReference type="Rhea" id="RHEA:53378"/>
    </physiologicalReaction>
</comment>
<evidence type="ECO:0000256" key="10">
    <source>
        <dbReference type="ARBA" id="ARBA00047287"/>
    </source>
</evidence>
<dbReference type="InterPro" id="IPR035587">
    <property type="entry name" value="DUS-like_FMN-bd"/>
</dbReference>
<organism evidence="15 16">
    <name type="scientific">Dinothrombium tinctorium</name>
    <dbReference type="NCBI Taxonomy" id="1965070"/>
    <lineage>
        <taxon>Eukaryota</taxon>
        <taxon>Metazoa</taxon>
        <taxon>Ecdysozoa</taxon>
        <taxon>Arthropoda</taxon>
        <taxon>Chelicerata</taxon>
        <taxon>Arachnida</taxon>
        <taxon>Acari</taxon>
        <taxon>Acariformes</taxon>
        <taxon>Trombidiformes</taxon>
        <taxon>Prostigmata</taxon>
        <taxon>Anystina</taxon>
        <taxon>Parasitengona</taxon>
        <taxon>Trombidioidea</taxon>
        <taxon>Trombidiidae</taxon>
        <taxon>Dinothrombium</taxon>
    </lineage>
</organism>
<evidence type="ECO:0000256" key="13">
    <source>
        <dbReference type="ARBA" id="ARBA00049467"/>
    </source>
</evidence>
<evidence type="ECO:0000256" key="5">
    <source>
        <dbReference type="ARBA" id="ARBA00022857"/>
    </source>
</evidence>
<comment type="catalytic activity">
    <reaction evidence="12">
        <text>5,6-dihydrouridine(16) in tRNA + NAD(+) = uridine(16) in tRNA + NADH + H(+)</text>
        <dbReference type="Rhea" id="RHEA:53380"/>
        <dbReference type="Rhea" id="RHEA-COMP:13543"/>
        <dbReference type="Rhea" id="RHEA-COMP:13544"/>
        <dbReference type="ChEBI" id="CHEBI:15378"/>
        <dbReference type="ChEBI" id="CHEBI:57540"/>
        <dbReference type="ChEBI" id="CHEBI:57945"/>
        <dbReference type="ChEBI" id="CHEBI:65315"/>
        <dbReference type="ChEBI" id="CHEBI:74443"/>
        <dbReference type="EC" id="1.3.1.88"/>
    </reaction>
    <physiologicalReaction direction="right-to-left" evidence="12">
        <dbReference type="Rhea" id="RHEA:53382"/>
    </physiologicalReaction>
</comment>
<dbReference type="InterPro" id="IPR013785">
    <property type="entry name" value="Aldolase_TIM"/>
</dbReference>
<evidence type="ECO:0000256" key="11">
    <source>
        <dbReference type="ARBA" id="ARBA00047652"/>
    </source>
</evidence>
<keyword evidence="7" id="KW-0520">NAD</keyword>
<comment type="catalytic activity">
    <reaction evidence="10">
        <text>5,6-dihydrouridine(17) in tRNA + NAD(+) = uridine(17) in tRNA + NADH + H(+)</text>
        <dbReference type="Rhea" id="RHEA:53372"/>
        <dbReference type="Rhea" id="RHEA-COMP:13541"/>
        <dbReference type="Rhea" id="RHEA-COMP:13542"/>
        <dbReference type="ChEBI" id="CHEBI:15378"/>
        <dbReference type="ChEBI" id="CHEBI:57540"/>
        <dbReference type="ChEBI" id="CHEBI:57945"/>
        <dbReference type="ChEBI" id="CHEBI:65315"/>
        <dbReference type="ChEBI" id="CHEBI:74443"/>
        <dbReference type="EC" id="1.3.1.88"/>
    </reaction>
    <physiologicalReaction direction="right-to-left" evidence="10">
        <dbReference type="Rhea" id="RHEA:53374"/>
    </physiologicalReaction>
</comment>
<dbReference type="PANTHER" id="PTHR11082:SF5">
    <property type="entry name" value="TRNA-DIHYDROURIDINE(16_17) SYNTHASE [NAD(P)(+)]-LIKE"/>
    <property type="match status" value="1"/>
</dbReference>
<dbReference type="EC" id="1.3.1.88" evidence="9"/>
<evidence type="ECO:0000256" key="1">
    <source>
        <dbReference type="ARBA" id="ARBA00001917"/>
    </source>
</evidence>
<evidence type="ECO:0000256" key="8">
    <source>
        <dbReference type="ARBA" id="ARBA00038313"/>
    </source>
</evidence>
<evidence type="ECO:0000256" key="4">
    <source>
        <dbReference type="ARBA" id="ARBA00022694"/>
    </source>
</evidence>
<keyword evidence="5" id="KW-0521">NADP</keyword>
<keyword evidence="6" id="KW-0560">Oxidoreductase</keyword>
<dbReference type="Pfam" id="PF01207">
    <property type="entry name" value="Dus"/>
    <property type="match status" value="1"/>
</dbReference>
<evidence type="ECO:0000256" key="7">
    <source>
        <dbReference type="ARBA" id="ARBA00023027"/>
    </source>
</evidence>
<evidence type="ECO:0000256" key="9">
    <source>
        <dbReference type="ARBA" id="ARBA00038890"/>
    </source>
</evidence>
<evidence type="ECO:0000256" key="3">
    <source>
        <dbReference type="ARBA" id="ARBA00022643"/>
    </source>
</evidence>
<accession>A0A443RI26</accession>